<evidence type="ECO:0000256" key="1">
    <source>
        <dbReference type="SAM" id="MobiDB-lite"/>
    </source>
</evidence>
<feature type="region of interest" description="Disordered" evidence="1">
    <location>
        <begin position="1"/>
        <end position="48"/>
    </location>
</feature>
<accession>A0A8S3U140</accession>
<reference evidence="2" key="1">
    <citation type="submission" date="2021-03" db="EMBL/GenBank/DDBJ databases">
        <authorList>
            <person name="Bekaert M."/>
        </authorList>
    </citation>
    <scope>NUCLEOTIDE SEQUENCE</scope>
</reference>
<evidence type="ECO:0000313" key="3">
    <source>
        <dbReference type="Proteomes" id="UP000683360"/>
    </source>
</evidence>
<proteinExistence type="predicted"/>
<evidence type="ECO:0000313" key="2">
    <source>
        <dbReference type="EMBL" id="CAG2237172.1"/>
    </source>
</evidence>
<feature type="compositionally biased region" description="Basic and acidic residues" evidence="1">
    <location>
        <begin position="1"/>
        <end position="10"/>
    </location>
</feature>
<protein>
    <submittedName>
        <fullName evidence="2">Uncharacterized protein</fullName>
    </submittedName>
</protein>
<dbReference type="Proteomes" id="UP000683360">
    <property type="component" value="Unassembled WGS sequence"/>
</dbReference>
<dbReference type="AlphaFoldDB" id="A0A8S3U140"/>
<sequence>MESDENKITEIGDEPDYESIDKTNDKILEDCQSDEDTEDNAGTNEYSIADTRNQDHVFNTEAFNDTQFKLIHVFKVESEDRDPWIRHIEVLSDGNILLADRYNKQLLLYDCNGIRLKQVKMTSGPWSMTITNNNLAAITLPDDKTVAFVFTETLRGSHKFLVRDDCRGIACIGKKLFVNCVTNGLKLLTMNGRTLKVFPQYVGYMSLAKGPNERLLATLFAEDRVICLDLEGKLRYEFTDKSLSGPSSFATDLVNEYLYIVGHHDNKIHMIRDKGKKSKILLSKKDGIDRPWAALTDIEIYLTTKEWEVDNRKTENTVLCICHSSLFLLQAWTDVEIYTTIKRMGCWQ</sequence>
<gene>
    <name evidence="2" type="ORF">MEDL_49677</name>
</gene>
<organism evidence="2 3">
    <name type="scientific">Mytilus edulis</name>
    <name type="common">Blue mussel</name>
    <dbReference type="NCBI Taxonomy" id="6550"/>
    <lineage>
        <taxon>Eukaryota</taxon>
        <taxon>Metazoa</taxon>
        <taxon>Spiralia</taxon>
        <taxon>Lophotrochozoa</taxon>
        <taxon>Mollusca</taxon>
        <taxon>Bivalvia</taxon>
        <taxon>Autobranchia</taxon>
        <taxon>Pteriomorphia</taxon>
        <taxon>Mytilida</taxon>
        <taxon>Mytiloidea</taxon>
        <taxon>Mytilidae</taxon>
        <taxon>Mytilinae</taxon>
        <taxon>Mytilus</taxon>
    </lineage>
</organism>
<feature type="compositionally biased region" description="Basic and acidic residues" evidence="1">
    <location>
        <begin position="19"/>
        <end position="29"/>
    </location>
</feature>
<comment type="caution">
    <text evidence="2">The sequence shown here is derived from an EMBL/GenBank/DDBJ whole genome shotgun (WGS) entry which is preliminary data.</text>
</comment>
<keyword evidence="3" id="KW-1185">Reference proteome</keyword>
<dbReference type="EMBL" id="CAJPWZ010002379">
    <property type="protein sequence ID" value="CAG2237172.1"/>
    <property type="molecule type" value="Genomic_DNA"/>
</dbReference>
<name>A0A8S3U140_MYTED</name>
<dbReference type="SUPFAM" id="SSF101898">
    <property type="entry name" value="NHL repeat"/>
    <property type="match status" value="1"/>
</dbReference>